<feature type="compositionally biased region" description="Basic and acidic residues" evidence="2">
    <location>
        <begin position="904"/>
        <end position="917"/>
    </location>
</feature>
<organism evidence="4 5">
    <name type="scientific">Biomphalaria glabrata</name>
    <name type="common">Bloodfluke planorb</name>
    <name type="synonym">Freshwater snail</name>
    <dbReference type="NCBI Taxonomy" id="6526"/>
    <lineage>
        <taxon>Eukaryota</taxon>
        <taxon>Metazoa</taxon>
        <taxon>Spiralia</taxon>
        <taxon>Lophotrochozoa</taxon>
        <taxon>Mollusca</taxon>
        <taxon>Gastropoda</taxon>
        <taxon>Heterobranchia</taxon>
        <taxon>Euthyneura</taxon>
        <taxon>Panpulmonata</taxon>
        <taxon>Hygrophila</taxon>
        <taxon>Lymnaeoidea</taxon>
        <taxon>Planorbidae</taxon>
        <taxon>Biomphalaria</taxon>
    </lineage>
</organism>
<feature type="compositionally biased region" description="Acidic residues" evidence="2">
    <location>
        <begin position="205"/>
        <end position="214"/>
    </location>
</feature>
<dbReference type="OrthoDB" id="20507at2759"/>
<feature type="region of interest" description="Disordered" evidence="2">
    <location>
        <begin position="811"/>
        <end position="846"/>
    </location>
</feature>
<dbReference type="AlphaFoldDB" id="A0A9W3AXH2"/>
<accession>A0A9W3AXH2</accession>
<evidence type="ECO:0000256" key="1">
    <source>
        <dbReference type="ARBA" id="ARBA00008600"/>
    </source>
</evidence>
<keyword evidence="4" id="KW-1185">Reference proteome</keyword>
<proteinExistence type="inferred from homology"/>
<dbReference type="InterPro" id="IPR011666">
    <property type="entry name" value="DUF1604"/>
</dbReference>
<dbReference type="Proteomes" id="UP001165740">
    <property type="component" value="Chromosome 7"/>
</dbReference>
<dbReference type="Pfam" id="PF26093">
    <property type="entry name" value="HTH_TGH"/>
    <property type="match status" value="1"/>
</dbReference>
<protein>
    <submittedName>
        <fullName evidence="5">G patch domain-containing protein 1-like isoform X1</fullName>
    </submittedName>
</protein>
<dbReference type="GO" id="GO:0005634">
    <property type="term" value="C:nucleus"/>
    <property type="evidence" value="ECO:0007669"/>
    <property type="project" value="TreeGrafter"/>
</dbReference>
<gene>
    <name evidence="5" type="primary">LOC106061936</name>
</gene>
<feature type="region of interest" description="Disordered" evidence="2">
    <location>
        <begin position="705"/>
        <end position="798"/>
    </location>
</feature>
<dbReference type="GO" id="GO:0003723">
    <property type="term" value="F:RNA binding"/>
    <property type="evidence" value="ECO:0007669"/>
    <property type="project" value="TreeGrafter"/>
</dbReference>
<dbReference type="Pfam" id="PF07713">
    <property type="entry name" value="DUF1604"/>
    <property type="match status" value="1"/>
</dbReference>
<feature type="compositionally biased region" description="Polar residues" evidence="2">
    <location>
        <begin position="30"/>
        <end position="42"/>
    </location>
</feature>
<sequence>MATFSDDSDENDFIVIGTAVPELSDDQPLQKPTTVQDQTATDKQGRRRFHGAFTGGFSAGYFNTVGSKEGFTPSTFISSRQKKSENADKILNTPEDFMDEEDLEEHGIAPRKFATAVGYTSEERKRKLQDDVKQIASASGLDMTPALVDFIVPEQIPIGIQLLCKMGWREGQGLGPRKRKKRKKQSSKPTNPSIKMYGCALPPPSDDDQSDSDEFVPQNLENIKFAPKDVCPISLEVKNDVHGLGYHGIDSSLALPRSHIHLFPPPLRSSGSRKGIQGLAFGVGVFEGEDENIYATDSLSNYHTTMRLDDEEDNTFGWTAPRQHGQQTLPVTYVGKLLEGFCLSSKPLQPRKANFFFLQKYPPPTLPQNFKPQHWFRKKRVLSHLPDNLKNDDDLQAPKKLTAVDRGLLLGETPIMKSVFDLVQKEDMNRIEATKAAIAMSQTLKDKAKNELSSRFQTVETHDNPPAKVTSQVEAHVETLPSTFLSKFKPAESVATESEVKGPASNVPLFQGGLNFQPFRKDPAKQERYDKYLALVKQGVKDPYATIASSHMTGWEKSREKEEFAKAAKIFRPMSAMMSARFVRGAMIDDEQMQGPSNSSRNEVNDQTKAAEMGMFGQLTHEVFEWHPHSLLCKRFNVPNPYPGSDVIGVPSIKRDKFSVFNFLNFNDYQPPDAIEEKVPEPESVEKTLKPNRKTTMASVFKVLDDPNFNAPTPTPVTGDSKGLTDINMSEPENSIEDEESKPPDMDLFRAIFKNSDSEDSSDDDKDESKKDSSGEDERRESKTLTEQNDSDLEIDTKDIQAQAVQSVEKLKETYTNSAPESGSKSLSWKRKKSRFSDLTETNENDKIDQIIADVAEKEDALSRLTAPREILHQESDDEYGPKLPSFLDPPSSRLYTDGVESMIEVKHSEEKQGDKKKDRHKHRKEKKKKSKHKKNKKHKKHKKSKLKKVKKSETRSGDEADTESESDDSSDSDI</sequence>
<evidence type="ECO:0000313" key="4">
    <source>
        <dbReference type="Proteomes" id="UP001165740"/>
    </source>
</evidence>
<name>A0A9W3AXH2_BIOGL</name>
<evidence type="ECO:0000313" key="5">
    <source>
        <dbReference type="RefSeq" id="XP_055891912.1"/>
    </source>
</evidence>
<dbReference type="Pfam" id="PF01585">
    <property type="entry name" value="G-patch"/>
    <property type="match status" value="1"/>
</dbReference>
<dbReference type="PROSITE" id="PS50174">
    <property type="entry name" value="G_PATCH"/>
    <property type="match status" value="1"/>
</dbReference>
<dbReference type="GO" id="GO:0006397">
    <property type="term" value="P:mRNA processing"/>
    <property type="evidence" value="ECO:0007669"/>
    <property type="project" value="InterPro"/>
</dbReference>
<comment type="similarity">
    <text evidence="1">Belongs to the GPATCH1 family.</text>
</comment>
<dbReference type="RefSeq" id="XP_055891912.1">
    <property type="nucleotide sequence ID" value="XM_056035937.1"/>
</dbReference>
<feature type="region of interest" description="Disordered" evidence="2">
    <location>
        <begin position="171"/>
        <end position="214"/>
    </location>
</feature>
<feature type="region of interest" description="Disordered" evidence="2">
    <location>
        <begin position="20"/>
        <end position="44"/>
    </location>
</feature>
<reference evidence="5" key="1">
    <citation type="submission" date="2025-08" db="UniProtKB">
        <authorList>
            <consortium name="RefSeq"/>
        </authorList>
    </citation>
    <scope>IDENTIFICATION</scope>
</reference>
<feature type="compositionally biased region" description="Basic residues" evidence="2">
    <location>
        <begin position="918"/>
        <end position="951"/>
    </location>
</feature>
<dbReference type="GeneID" id="106061936"/>
<feature type="compositionally biased region" description="Basic and acidic residues" evidence="2">
    <location>
        <begin position="767"/>
        <end position="784"/>
    </location>
</feature>
<feature type="compositionally biased region" description="Basic residues" evidence="2">
    <location>
        <begin position="176"/>
        <end position="186"/>
    </location>
</feature>
<dbReference type="PANTHER" id="PTHR13384:SF19">
    <property type="entry name" value="G PATCH DOMAIN-CONTAINING PROTEIN 1"/>
    <property type="match status" value="1"/>
</dbReference>
<dbReference type="OMA" id="QLWQQHA"/>
<feature type="compositionally biased region" description="Acidic residues" evidence="2">
    <location>
        <begin position="960"/>
        <end position="975"/>
    </location>
</feature>
<dbReference type="PANTHER" id="PTHR13384">
    <property type="entry name" value="G PATCH DOMAIN-CONTAINING PROTEIN 1"/>
    <property type="match status" value="1"/>
</dbReference>
<evidence type="ECO:0000256" key="2">
    <source>
        <dbReference type="SAM" id="MobiDB-lite"/>
    </source>
</evidence>
<evidence type="ECO:0000259" key="3">
    <source>
        <dbReference type="PROSITE" id="PS50174"/>
    </source>
</evidence>
<feature type="domain" description="G-patch" evidence="3">
    <location>
        <begin position="155"/>
        <end position="175"/>
    </location>
</feature>
<feature type="region of interest" description="Disordered" evidence="2">
    <location>
        <begin position="866"/>
        <end position="975"/>
    </location>
</feature>
<dbReference type="InterPro" id="IPR000467">
    <property type="entry name" value="G_patch_dom"/>
</dbReference>